<accession>A0A2P6NWA8</accession>
<dbReference type="InterPro" id="IPR039844">
    <property type="entry name" value="URB1"/>
</dbReference>
<dbReference type="Pfam" id="PF16201">
    <property type="entry name" value="NopRA1"/>
    <property type="match status" value="1"/>
</dbReference>
<feature type="domain" description="URB1 C-terminal" evidence="2">
    <location>
        <begin position="1510"/>
        <end position="1704"/>
    </location>
</feature>
<dbReference type="GO" id="GO:0000463">
    <property type="term" value="P:maturation of LSU-rRNA from tricistronic rRNA transcript (SSU-rRNA, 5.8S rRNA, LSU-rRNA)"/>
    <property type="evidence" value="ECO:0007669"/>
    <property type="project" value="TreeGrafter"/>
</dbReference>
<dbReference type="EMBL" id="MDYQ01000012">
    <property type="protein sequence ID" value="PRP88243.1"/>
    <property type="molecule type" value="Genomic_DNA"/>
</dbReference>
<keyword evidence="4" id="KW-1185">Reference proteome</keyword>
<comment type="caution">
    <text evidence="3">The sequence shown here is derived from an EMBL/GenBank/DDBJ whole genome shotgun (WGS) entry which is preliminary data.</text>
</comment>
<evidence type="ECO:0000259" key="2">
    <source>
        <dbReference type="Pfam" id="PF16201"/>
    </source>
</evidence>
<proteinExistence type="predicted"/>
<name>A0A2P6NWA8_9EUKA</name>
<dbReference type="SUPFAM" id="SSF48371">
    <property type="entry name" value="ARM repeat"/>
    <property type="match status" value="1"/>
</dbReference>
<dbReference type="PANTHER" id="PTHR13500">
    <property type="entry name" value="NUCLEOLAR PRERIBOSOMAL-ASSOCIATED PROTEIN 1"/>
    <property type="match status" value="1"/>
</dbReference>
<dbReference type="Proteomes" id="UP000241769">
    <property type="component" value="Unassembled WGS sequence"/>
</dbReference>
<dbReference type="GO" id="GO:0005730">
    <property type="term" value="C:nucleolus"/>
    <property type="evidence" value="ECO:0007669"/>
    <property type="project" value="TreeGrafter"/>
</dbReference>
<dbReference type="InterPro" id="IPR032436">
    <property type="entry name" value="URB1_C"/>
</dbReference>
<dbReference type="InParanoid" id="A0A2P6NWA8"/>
<dbReference type="PANTHER" id="PTHR13500:SF0">
    <property type="entry name" value="NUCLEOLAR PRE-RIBOSOMAL-ASSOCIATED PROTEIN 1"/>
    <property type="match status" value="1"/>
</dbReference>
<sequence>MGSEAQLQRWIDLLTSGDPGHINQGLEEFLYSRSRELARKYLELSPTCTEILAPWVDLKPENNSQEYNYLIPALILRIISYNSDKVSTILALYDIILKDYSWTINGILRMKRATFQEEKIIGAIYELLTSMVAVSPTFAVEVIEKFRIELVNPGEPDDYFPTPIRTSVIFLCFEILKHGDNQLTLRILNAIFSRLMFKIQFQTSLLGHQLMVAALKIMEDPAIPSKNKRMFVQKNIVNIGLYSSDRADDDCRRLLKKMIRDDDYGLANDTSMPREARNASLAAALVGMPLVDDSSRDFLVQVLEASPEVVGAYFTKKVELNQMEWQIRKTTDRKVRASFAYDILSYTRIMQIRLLPEDIDFTMDKNSIARLVFPVRLFERMFNLSFALVRESSASTMMMQNFLSAVMNRLSRCYQSLRILLIRHKGISEETIKSGEHQREFTRLKKKFASISAGYITDGVVRYLSNVITLPAEFSVVLAAAAAKNLKLITAFDDQRKISVVRKVKLTNTKFIHPNFLAAPLFAQYELLSSFFIFKMEYLPDILNLKIKISYTHPLYDHVIDLCKKTILLNWQQFPPSEIELECWIDSIRTEDDIKIFDQWVNYANNLSNIYDKMLEVENTTLEAYHDIPNNILLNGGITEMNVQNGMSRLLYVALNHFEYNKEYLSQPLKTQAAMYLSMVTHSLCLMSPIPTQIHLALSAYPVTDTIFPLAAVKAHLYRLLFSHVDPTDTYGVFSRDMRSYVTEVSTYNKPELSGVYYLLAPLRDTGIFSSPTPPGSLPFGLMLNHFMEDQQTKTSMWSNLLDENIKFHRGRNRAVSMTESLLNTISQCYYMAVIGRRNVSISKMNFLSVLLDGTISHHIQALRSPTDRDAVVNQLLSSELLLAFFKNAHEEQPSEFISECCKIFFKFTVRIFSAAISLNPGCLVRLERHFIPFIDVALNAKNLTSLMADSLLNIVMKHGSKELVKRYAESLFQMITDQEIELNEKYLQLIIDMLAVKPAISQKILLALLTILSNEQKRDWPMWHDFEERVVDIFDEMTLESPWLLVSDRMVNRLLINLFKENHPTDSPLFKRHHIVRLIVHLIHQSPAIRYQVTALVDQMMEPVVREMKGDVTPTGIYHSVPILYAVLKTNTLHATWMSKALCSFYIRIILEQIILSDHDTPFPAQDGLDLLERLWAILPKTEGLAEVITEDRETLSPTCTRLLDIYCTSEEDMDAYTEWIVMNFHTQDDESRKLLTKSIEKMNVKMKRGDLLALFVDRNASKITSDLVYNDLICQLVGKAEKSAIEKCGQRIIQKIVETDALETLYQYKQKDARVIHFTASYRLILQTSQLMHKMISNMSPKSLPRETFFVLLKLYTATTLPHDRLLLKCIQAYEVVGLTIRDNQYQWGPKINTEAPDVIEKNPKRGRPNGPTSEMSEDIPMGMRSILRGIQFYRDTMEKTVHSAHTHQIIEAEMIQEKTTVETAQGREESCGRFFIVYDATFILPIFETMLVENDVNPYDFYNMQGLALSISCMSNSDVSIRKLAYSILSSFLSASYECGRYRMKEEIEFTLNLLKNSISTLNMRIAGIHTRTLVTALSLFSDPREVHYRPFVELLKKFYYLPLYSASVLSNILSHTGDITTEQSKSLERSAFQILESLTDWEDVESLKLNTKIFHHLMEYYNFTDDSQAYKNMYRNQRGKILNILTKCSQDPALSYSLFKADVFSWITAVVDNTDRKRERETWGKILVMALSIIERQEEPVLISSASAFFNAMLPHLDQLDPDESDVELILLPILKGLTLITSNLYSKHFVHPSHLLSVLRCLTLHCPNLENYPSLNMFQKEGKKAELINRLPRGSWHPEDKEKTYKEALIFTQKIIAHNHISLPDQSLWTLYHWAFSCYEDIGNNDVECALLGGFLSNLLKNASMRVEFSEDAQSQLRKLILSRYGAIHSSPYSTVMRETLNSIFLVALIETRKDNLKFYGTHPMLRMYETLMDGSLSVILSSMDHPQQVCDRAMESFPQDYMVGSLGKKKEREQKTKAQKKKRRLQGPNSEPREWTQQCLQMYLEEYWKKLPPTSFLFFIQLGRADNDVDIMRRATEMSRSLDSFVQGKSSNRALKENLYKTNRPHGKYYVVVRKEGG</sequence>
<evidence type="ECO:0000256" key="1">
    <source>
        <dbReference type="SAM" id="MobiDB-lite"/>
    </source>
</evidence>
<feature type="region of interest" description="Disordered" evidence="1">
    <location>
        <begin position="1402"/>
        <end position="1421"/>
    </location>
</feature>
<feature type="region of interest" description="Disordered" evidence="1">
    <location>
        <begin position="2011"/>
        <end position="2039"/>
    </location>
</feature>
<protein>
    <recommendedName>
        <fullName evidence="2">URB1 C-terminal domain-containing protein</fullName>
    </recommendedName>
</protein>
<dbReference type="InterPro" id="IPR016024">
    <property type="entry name" value="ARM-type_fold"/>
</dbReference>
<evidence type="ECO:0000313" key="3">
    <source>
        <dbReference type="EMBL" id="PRP88243.1"/>
    </source>
</evidence>
<dbReference type="GO" id="GO:0000466">
    <property type="term" value="P:maturation of 5.8S rRNA from tricistronic rRNA transcript (SSU-rRNA, 5.8S rRNA, LSU-rRNA)"/>
    <property type="evidence" value="ECO:0007669"/>
    <property type="project" value="TreeGrafter"/>
</dbReference>
<reference evidence="3 4" key="1">
    <citation type="journal article" date="2018" name="Genome Biol. Evol.">
        <title>Multiple Roots of Fruiting Body Formation in Amoebozoa.</title>
        <authorList>
            <person name="Hillmann F."/>
            <person name="Forbes G."/>
            <person name="Novohradska S."/>
            <person name="Ferling I."/>
            <person name="Riege K."/>
            <person name="Groth M."/>
            <person name="Westermann M."/>
            <person name="Marz M."/>
            <person name="Spaller T."/>
            <person name="Winckler T."/>
            <person name="Schaap P."/>
            <person name="Glockner G."/>
        </authorList>
    </citation>
    <scope>NUCLEOTIDE SEQUENCE [LARGE SCALE GENOMIC DNA]</scope>
    <source>
        <strain evidence="3 4">Jena</strain>
    </source>
</reference>
<gene>
    <name evidence="3" type="ORF">PROFUN_03352</name>
</gene>
<organism evidence="3 4">
    <name type="scientific">Planoprotostelium fungivorum</name>
    <dbReference type="NCBI Taxonomy" id="1890364"/>
    <lineage>
        <taxon>Eukaryota</taxon>
        <taxon>Amoebozoa</taxon>
        <taxon>Evosea</taxon>
        <taxon>Variosea</taxon>
        <taxon>Cavosteliida</taxon>
        <taxon>Cavosteliaceae</taxon>
        <taxon>Planoprotostelium</taxon>
    </lineage>
</organism>
<evidence type="ECO:0000313" key="4">
    <source>
        <dbReference type="Proteomes" id="UP000241769"/>
    </source>
</evidence>
<dbReference type="STRING" id="1890364.A0A2P6NWA8"/>
<dbReference type="OrthoDB" id="72892at2759"/>